<feature type="transmembrane region" description="Helical" evidence="16">
    <location>
        <begin position="633"/>
        <end position="651"/>
    </location>
</feature>
<evidence type="ECO:0000313" key="18">
    <source>
        <dbReference type="EMBL" id="MDY3560421.1"/>
    </source>
</evidence>
<dbReference type="SUPFAM" id="SSF56784">
    <property type="entry name" value="HAD-like"/>
    <property type="match status" value="1"/>
</dbReference>
<dbReference type="PANTHER" id="PTHR43743">
    <property type="entry name" value="POTASSIUM-TRANSPORTING ATPASE ATP-BINDING SUBUNIT"/>
    <property type="match status" value="1"/>
</dbReference>
<evidence type="ECO:0000256" key="7">
    <source>
        <dbReference type="ARBA" id="ARBA00022723"/>
    </source>
</evidence>
<feature type="transmembrane region" description="Helical" evidence="16">
    <location>
        <begin position="703"/>
        <end position="721"/>
    </location>
</feature>
<feature type="binding site" evidence="16">
    <location>
        <position position="397"/>
    </location>
    <ligand>
        <name>ATP</name>
        <dbReference type="ChEBI" id="CHEBI:30616"/>
    </ligand>
</feature>
<comment type="similarity">
    <text evidence="16">Belongs to the cation transport ATPase (P-type) (TC 3.A.3) family. Type IA subfamily.</text>
</comment>
<dbReference type="PRINTS" id="PR00119">
    <property type="entry name" value="CATATPASE"/>
</dbReference>
<sequence>MSTATLPNPTADDLKQARRLSRKQGLFAPDLLKSALVRAFVMLRPDLLWKNPVMFTVEIGTVLSIGYTGVKVFAPGSTLASLGYLVALDVWLFLTVLFANFAEALAEARGKAQADALRKTRQETPARRLRSANAERAPSGTLAAWRRDPEAFTDRVSSTQLNRGDLVLVVAGEFVPGDGEIVEGVASIDESAITGESAPVVREAGGDRSGVTGGTRVLSDAILVRLTASAGQSFLDRMIALVEGAARQRTPNEIALSLVLSTFTLIFLVVTATLWPMARYAEEYMASYLGAAGLKSLGTDVPTLVALLVCLIPTTIGALLAAIGIAGMDRALRANLIAKSGKAVEVAGDIDTLLLDKTGTITLGNRRATEFRPAGHFAAAELGRLAALASAADETPEGKSIVELYRRLPGAVDAPPPAGSKFVAFTAQTRMSGIDLPDGRSIRKGAVDAMLRHLAQTGGVVPPQVQEQVNAIASQGATPLLVCEGNRLAGIVVLEDVLKPGIRERFERLRKMGIRTVMVTGDNPLTAKAIAGQAGVDDYIAEATPEAKLAYIRKEQHGGRLVAMMGDGTNDAPALAQADLGVAMNSGTQAAKEAGNMVDLDSDPTKLIECVEIGKQLLMTRGALTTFSIANDVAKYFAIVPALFAATLPWLKALDFMNLTSPVSAIMAAVIFNAVIIPLLIPVALKGVTYRPVGADALLRRNLLVWGLGGVIAPFVGIKFIDLTLAALGLA</sequence>
<feature type="binding site" evidence="16">
    <location>
        <position position="393"/>
    </location>
    <ligand>
        <name>ATP</name>
        <dbReference type="ChEBI" id="CHEBI:30616"/>
    </ligand>
</feature>
<feature type="transmembrane region" description="Helical" evidence="16">
    <location>
        <begin position="82"/>
        <end position="102"/>
    </location>
</feature>
<dbReference type="InterPro" id="IPR023299">
    <property type="entry name" value="ATPase_P-typ_cyto_dom_N"/>
</dbReference>
<keyword evidence="3 16" id="KW-1003">Cell membrane</keyword>
<comment type="catalytic activity">
    <reaction evidence="16">
        <text>K(+)(out) + ATP + H2O = K(+)(in) + ADP + phosphate + H(+)</text>
        <dbReference type="Rhea" id="RHEA:16777"/>
        <dbReference type="ChEBI" id="CHEBI:15377"/>
        <dbReference type="ChEBI" id="CHEBI:15378"/>
        <dbReference type="ChEBI" id="CHEBI:29103"/>
        <dbReference type="ChEBI" id="CHEBI:30616"/>
        <dbReference type="ChEBI" id="CHEBI:43474"/>
        <dbReference type="ChEBI" id="CHEBI:456216"/>
        <dbReference type="EC" id="7.2.2.6"/>
    </reaction>
</comment>
<dbReference type="Pfam" id="PF00702">
    <property type="entry name" value="Hydrolase"/>
    <property type="match status" value="1"/>
</dbReference>
<feature type="transmembrane region" description="Helical" evidence="16">
    <location>
        <begin position="52"/>
        <end position="70"/>
    </location>
</feature>
<feature type="binding site" evidence="16">
    <location>
        <position position="567"/>
    </location>
    <ligand>
        <name>Mg(2+)</name>
        <dbReference type="ChEBI" id="CHEBI:18420"/>
    </ligand>
</feature>
<keyword evidence="19" id="KW-1185">Reference proteome</keyword>
<dbReference type="Proteomes" id="UP001272242">
    <property type="component" value="Unassembled WGS sequence"/>
</dbReference>
<dbReference type="Gene3D" id="3.40.1110.10">
    <property type="entry name" value="Calcium-transporting ATPase, cytoplasmic domain N"/>
    <property type="match status" value="1"/>
</dbReference>
<feature type="transmembrane region" description="Helical" evidence="16">
    <location>
        <begin position="663"/>
        <end position="683"/>
    </location>
</feature>
<keyword evidence="15 16" id="KW-0472">Membrane</keyword>
<dbReference type="InterPro" id="IPR036412">
    <property type="entry name" value="HAD-like_sf"/>
</dbReference>
<keyword evidence="8 16" id="KW-0547">Nucleotide-binding</keyword>
<feature type="transmembrane region" description="Helical" evidence="16">
    <location>
        <begin position="304"/>
        <end position="326"/>
    </location>
</feature>
<name>A0ABU5EYN9_9BACT</name>
<evidence type="ECO:0000256" key="3">
    <source>
        <dbReference type="ARBA" id="ARBA00022475"/>
    </source>
</evidence>
<evidence type="ECO:0000256" key="4">
    <source>
        <dbReference type="ARBA" id="ARBA00022538"/>
    </source>
</evidence>
<dbReference type="InterPro" id="IPR023298">
    <property type="entry name" value="ATPase_P-typ_TM_dom_sf"/>
</dbReference>
<feature type="binding site" evidence="16">
    <location>
        <position position="444"/>
    </location>
    <ligand>
        <name>ATP</name>
        <dbReference type="ChEBI" id="CHEBI:30616"/>
    </ligand>
</feature>
<dbReference type="Gene3D" id="3.40.50.1000">
    <property type="entry name" value="HAD superfamily/HAD-like"/>
    <property type="match status" value="1"/>
</dbReference>
<dbReference type="SFLD" id="SFLDF00027">
    <property type="entry name" value="p-type_atpase"/>
    <property type="match status" value="1"/>
</dbReference>
<evidence type="ECO:0000256" key="8">
    <source>
        <dbReference type="ARBA" id="ARBA00022741"/>
    </source>
</evidence>
<feature type="domain" description="P-type ATPase A" evidence="17">
    <location>
        <begin position="154"/>
        <end position="243"/>
    </location>
</feature>
<evidence type="ECO:0000256" key="2">
    <source>
        <dbReference type="ARBA" id="ARBA00022448"/>
    </source>
</evidence>
<feature type="binding site" evidence="16">
    <location>
        <position position="571"/>
    </location>
    <ligand>
        <name>Mg(2+)</name>
        <dbReference type="ChEBI" id="CHEBI:18420"/>
    </ligand>
</feature>
<evidence type="ECO:0000256" key="1">
    <source>
        <dbReference type="ARBA" id="ARBA00004370"/>
    </source>
</evidence>
<dbReference type="InterPro" id="IPR044492">
    <property type="entry name" value="P_typ_ATPase_HD_dom"/>
</dbReference>
<dbReference type="PROSITE" id="PS00154">
    <property type="entry name" value="ATPASE_E1_E2"/>
    <property type="match status" value="1"/>
</dbReference>
<feature type="binding site" evidence="16">
    <location>
        <begin position="425"/>
        <end position="432"/>
    </location>
    <ligand>
        <name>ATP</name>
        <dbReference type="ChEBI" id="CHEBI:30616"/>
    </ligand>
</feature>
<dbReference type="SUPFAM" id="SSF81665">
    <property type="entry name" value="Calcium ATPase, transmembrane domain M"/>
    <property type="match status" value="1"/>
</dbReference>
<dbReference type="InterPro" id="IPR059000">
    <property type="entry name" value="ATPase_P-type_domA"/>
</dbReference>
<dbReference type="CDD" id="cd02078">
    <property type="entry name" value="P-type_ATPase_K"/>
    <property type="match status" value="1"/>
</dbReference>
<dbReference type="SUPFAM" id="SSF81653">
    <property type="entry name" value="Calcium ATPase, transduction domain A"/>
    <property type="match status" value="1"/>
</dbReference>
<evidence type="ECO:0000259" key="17">
    <source>
        <dbReference type="Pfam" id="PF00122"/>
    </source>
</evidence>
<dbReference type="HAMAP" id="MF_00285">
    <property type="entry name" value="KdpB"/>
    <property type="match status" value="1"/>
</dbReference>
<evidence type="ECO:0000256" key="11">
    <source>
        <dbReference type="ARBA" id="ARBA00022958"/>
    </source>
</evidence>
<protein>
    <recommendedName>
        <fullName evidence="16">Potassium-transporting ATPase ATP-binding subunit</fullName>
        <ecNumber evidence="16">7.2.2.6</ecNumber>
    </recommendedName>
    <alternativeName>
        <fullName evidence="16">ATP phosphohydrolase [potassium-transporting] B chain</fullName>
    </alternativeName>
    <alternativeName>
        <fullName evidence="16">Potassium-binding and translocating subunit B</fullName>
    </alternativeName>
    <alternativeName>
        <fullName evidence="16">Potassium-translocating ATPase B chain</fullName>
    </alternativeName>
</protein>
<keyword evidence="4 16" id="KW-0633">Potassium transport</keyword>
<keyword evidence="10 16" id="KW-0460">Magnesium</keyword>
<keyword evidence="13 16" id="KW-1133">Transmembrane helix</keyword>
<evidence type="ECO:0000256" key="5">
    <source>
        <dbReference type="ARBA" id="ARBA00022553"/>
    </source>
</evidence>
<evidence type="ECO:0000256" key="10">
    <source>
        <dbReference type="ARBA" id="ARBA00022842"/>
    </source>
</evidence>
<keyword evidence="5 16" id="KW-0597">Phosphoprotein</keyword>
<dbReference type="Pfam" id="PF00122">
    <property type="entry name" value="E1-E2_ATPase"/>
    <property type="match status" value="1"/>
</dbReference>
<keyword evidence="6 16" id="KW-0812">Transmembrane</keyword>
<comment type="subcellular location">
    <subcellularLocation>
        <location evidence="16">Cell membrane</location>
        <topology evidence="16">Multi-pass membrane protein</topology>
    </subcellularLocation>
    <subcellularLocation>
        <location evidence="1">Membrane</location>
    </subcellularLocation>
</comment>
<feature type="active site" description="4-aspartylphosphate intermediate" evidence="16">
    <location>
        <position position="356"/>
    </location>
</feature>
<dbReference type="PROSITE" id="PS01229">
    <property type="entry name" value="COF_2"/>
    <property type="match status" value="1"/>
</dbReference>
<keyword evidence="14 16" id="KW-0406">Ion transport</keyword>
<accession>A0ABU5EYN9</accession>
<dbReference type="InterPro" id="IPR018303">
    <property type="entry name" value="ATPase_P-typ_P_site"/>
</dbReference>
<dbReference type="InterPro" id="IPR006391">
    <property type="entry name" value="P-type_ATPase_bsu_IA"/>
</dbReference>
<comment type="subunit">
    <text evidence="16">The system is composed of three essential subunits: KdpA, KdpB and KdpC.</text>
</comment>
<dbReference type="EC" id="7.2.2.6" evidence="16"/>
<dbReference type="NCBIfam" id="TIGR01497">
    <property type="entry name" value="kdpB"/>
    <property type="match status" value="1"/>
</dbReference>
<dbReference type="SFLD" id="SFLDG00002">
    <property type="entry name" value="C1.7:_P-type_atpase_like"/>
    <property type="match status" value="1"/>
</dbReference>
<evidence type="ECO:0000256" key="6">
    <source>
        <dbReference type="ARBA" id="ARBA00022692"/>
    </source>
</evidence>
<organism evidence="18 19">
    <name type="scientific">Gemmata algarum</name>
    <dbReference type="NCBI Taxonomy" id="2975278"/>
    <lineage>
        <taxon>Bacteria</taxon>
        <taxon>Pseudomonadati</taxon>
        <taxon>Planctomycetota</taxon>
        <taxon>Planctomycetia</taxon>
        <taxon>Gemmatales</taxon>
        <taxon>Gemmataceae</taxon>
        <taxon>Gemmata</taxon>
    </lineage>
</organism>
<keyword evidence="7 16" id="KW-0479">Metal-binding</keyword>
<feature type="transmembrane region" description="Helical" evidence="16">
    <location>
        <begin position="254"/>
        <end position="275"/>
    </location>
</feature>
<dbReference type="RefSeq" id="WP_320686999.1">
    <property type="nucleotide sequence ID" value="NZ_JAXBLV010000178.1"/>
</dbReference>
<evidence type="ECO:0000256" key="14">
    <source>
        <dbReference type="ARBA" id="ARBA00023065"/>
    </source>
</evidence>
<evidence type="ECO:0000256" key="16">
    <source>
        <dbReference type="HAMAP-Rule" id="MF_00285"/>
    </source>
</evidence>
<evidence type="ECO:0000313" key="19">
    <source>
        <dbReference type="Proteomes" id="UP001272242"/>
    </source>
</evidence>
<dbReference type="NCBIfam" id="TIGR01494">
    <property type="entry name" value="ATPase_P-type"/>
    <property type="match status" value="2"/>
</dbReference>
<dbReference type="SFLD" id="SFLDS00003">
    <property type="entry name" value="Haloacid_Dehalogenase"/>
    <property type="match status" value="1"/>
</dbReference>
<evidence type="ECO:0000256" key="9">
    <source>
        <dbReference type="ARBA" id="ARBA00022840"/>
    </source>
</evidence>
<gene>
    <name evidence="16 18" type="primary">kdpB</name>
    <name evidence="18" type="ORF">R5W23_001655</name>
</gene>
<keyword evidence="2 16" id="KW-0813">Transport</keyword>
<dbReference type="Gene3D" id="2.70.150.10">
    <property type="entry name" value="Calcium-transporting ATPase, cytoplasmic transduction domain A"/>
    <property type="match status" value="1"/>
</dbReference>
<dbReference type="EMBL" id="JAXBLV010000178">
    <property type="protein sequence ID" value="MDY3560421.1"/>
    <property type="molecule type" value="Genomic_DNA"/>
</dbReference>
<reference evidence="19" key="1">
    <citation type="journal article" date="2023" name="Mar. Drugs">
        <title>Gemmata algarum, a Novel Planctomycete Isolated from an Algal Mat, Displays Antimicrobial Activity.</title>
        <authorList>
            <person name="Kumar G."/>
            <person name="Kallscheuer N."/>
            <person name="Kashif M."/>
            <person name="Ahamad S."/>
            <person name="Jagadeeshwari U."/>
            <person name="Pannikurungottu S."/>
            <person name="Haufschild T."/>
            <person name="Kabuu M."/>
            <person name="Sasikala C."/>
            <person name="Jogler C."/>
            <person name="Ramana C."/>
        </authorList>
    </citation>
    <scope>NUCLEOTIDE SEQUENCE [LARGE SCALE GENOMIC DNA]</scope>
    <source>
        <strain evidence="19">JC673</strain>
    </source>
</reference>
<comment type="function">
    <text evidence="16">Part of the high-affinity ATP-driven potassium transport (or Kdp) system, which catalyzes the hydrolysis of ATP coupled with the electrogenic transport of potassium into the cytoplasm. This subunit is responsible for energy coupling to the transport system and for the release of the potassium ions to the cytoplasm.</text>
</comment>
<evidence type="ECO:0000256" key="15">
    <source>
        <dbReference type="ARBA" id="ARBA00023136"/>
    </source>
</evidence>
<dbReference type="InterPro" id="IPR008250">
    <property type="entry name" value="ATPase_P-typ_transduc_dom_A_sf"/>
</dbReference>
<proteinExistence type="inferred from homology"/>
<dbReference type="PANTHER" id="PTHR43743:SF1">
    <property type="entry name" value="POTASSIUM-TRANSPORTING ATPASE ATP-BINDING SUBUNIT"/>
    <property type="match status" value="1"/>
</dbReference>
<evidence type="ECO:0000256" key="12">
    <source>
        <dbReference type="ARBA" id="ARBA00022967"/>
    </source>
</evidence>
<keyword evidence="9 16" id="KW-0067">ATP-binding</keyword>
<keyword evidence="12 16" id="KW-1278">Translocase</keyword>
<dbReference type="InterPro" id="IPR023214">
    <property type="entry name" value="HAD_sf"/>
</dbReference>
<keyword evidence="11 16" id="KW-0630">Potassium</keyword>
<comment type="caution">
    <text evidence="18">The sequence shown here is derived from an EMBL/GenBank/DDBJ whole genome shotgun (WGS) entry which is preliminary data.</text>
</comment>
<dbReference type="InterPro" id="IPR001757">
    <property type="entry name" value="P_typ_ATPase"/>
</dbReference>
<evidence type="ECO:0000256" key="13">
    <source>
        <dbReference type="ARBA" id="ARBA00022989"/>
    </source>
</evidence>